<proteinExistence type="predicted"/>
<dbReference type="RefSeq" id="WP_221447326.1">
    <property type="nucleotide sequence ID" value="NZ_BAABAI010000037.1"/>
</dbReference>
<dbReference type="GO" id="GO:0006508">
    <property type="term" value="P:proteolysis"/>
    <property type="evidence" value="ECO:0007669"/>
    <property type="project" value="UniProtKB-KW"/>
</dbReference>
<dbReference type="AlphaFoldDB" id="A0A7W7T5I7"/>
<comment type="caution">
    <text evidence="2">The sequence shown here is derived from an EMBL/GenBank/DDBJ whole genome shotgun (WGS) entry which is preliminary data.</text>
</comment>
<dbReference type="GO" id="GO:0008047">
    <property type="term" value="F:enzyme activator activity"/>
    <property type="evidence" value="ECO:0007669"/>
    <property type="project" value="InterPro"/>
</dbReference>
<name>A0A7W7T5I7_9PSEU</name>
<evidence type="ECO:0000313" key="3">
    <source>
        <dbReference type="Proteomes" id="UP000542674"/>
    </source>
</evidence>
<dbReference type="EMBL" id="JACHJS010000001">
    <property type="protein sequence ID" value="MBB4966940.1"/>
    <property type="molecule type" value="Genomic_DNA"/>
</dbReference>
<organism evidence="2 3">
    <name type="scientific">Saccharothrix violaceirubra</name>
    <dbReference type="NCBI Taxonomy" id="413306"/>
    <lineage>
        <taxon>Bacteria</taxon>
        <taxon>Bacillati</taxon>
        <taxon>Actinomycetota</taxon>
        <taxon>Actinomycetes</taxon>
        <taxon>Pseudonocardiales</taxon>
        <taxon>Pseudonocardiaceae</taxon>
        <taxon>Saccharothrix</taxon>
    </lineage>
</organism>
<accession>A0A7W7T5I7</accession>
<keyword evidence="2" id="KW-0645">Protease</keyword>
<keyword evidence="2" id="KW-0378">Hydrolase</keyword>
<reference evidence="2 3" key="1">
    <citation type="submission" date="2020-08" db="EMBL/GenBank/DDBJ databases">
        <title>Sequencing the genomes of 1000 actinobacteria strains.</title>
        <authorList>
            <person name="Klenk H.-P."/>
        </authorList>
    </citation>
    <scope>NUCLEOTIDE SEQUENCE [LARGE SCALE GENOMIC DNA]</scope>
    <source>
        <strain evidence="2 3">DSM 45084</strain>
    </source>
</reference>
<dbReference type="Gene3D" id="3.40.50.1450">
    <property type="entry name" value="HybD-like"/>
    <property type="match status" value="1"/>
</dbReference>
<evidence type="ECO:0000313" key="2">
    <source>
        <dbReference type="EMBL" id="MBB4966940.1"/>
    </source>
</evidence>
<protein>
    <submittedName>
        <fullName evidence="2">Hydrogenase maturation protease</fullName>
    </submittedName>
</protein>
<dbReference type="SUPFAM" id="SSF53163">
    <property type="entry name" value="HybD-like"/>
    <property type="match status" value="1"/>
</dbReference>
<dbReference type="Proteomes" id="UP000542674">
    <property type="component" value="Unassembled WGS sequence"/>
</dbReference>
<dbReference type="InterPro" id="IPR023430">
    <property type="entry name" value="Pept_HybD-like_dom_sf"/>
</dbReference>
<evidence type="ECO:0000256" key="1">
    <source>
        <dbReference type="SAM" id="MobiDB-lite"/>
    </source>
</evidence>
<keyword evidence="3" id="KW-1185">Reference proteome</keyword>
<sequence>MNAVVVGVGNEFRQDDAVGPVVARALARHGVRAEITDGDPVRLMEAWDGEDLVIVVDAMRGLPGTLHRSPSAAPPRRPTARTASESRKPSNRPPPSTSSRADW</sequence>
<dbReference type="NCBIfam" id="TIGR00072">
    <property type="entry name" value="hydrog_prot"/>
    <property type="match status" value="1"/>
</dbReference>
<dbReference type="CDD" id="cd00518">
    <property type="entry name" value="H2MP"/>
    <property type="match status" value="1"/>
</dbReference>
<dbReference type="GO" id="GO:0008233">
    <property type="term" value="F:peptidase activity"/>
    <property type="evidence" value="ECO:0007669"/>
    <property type="project" value="UniProtKB-KW"/>
</dbReference>
<feature type="region of interest" description="Disordered" evidence="1">
    <location>
        <begin position="63"/>
        <end position="103"/>
    </location>
</feature>
<dbReference type="InterPro" id="IPR000671">
    <property type="entry name" value="Peptidase_A31"/>
</dbReference>
<gene>
    <name evidence="2" type="ORF">F4559_004299</name>
</gene>